<feature type="domain" description="DUSP" evidence="5">
    <location>
        <begin position="644"/>
        <end position="762"/>
    </location>
</feature>
<sequence>MGKITLRLSKEYFIFVLFKSLVRLHVGKLLKANQTHCLQMNVRTGRIWCLICLCEVYLHSNDPPFSPHVSFLSKVLNDVRNSANTVSLLQEPREAVAKAKFTRTLLPIRGRVFNDHGESHRAIIVDTDEEDDSGSVFPRGLTGLCNLGNTCYMNAALQTLSNCTPLAEYFRSASSMAPFASHCFSRTVEPPVSRSFRLLLQSIWSRGRSGCTSPQLLLNQIRIHCPQFRGWGQQDAQEFIRCFLDLLHRELRQPLYPWECRDEISRAGTVSEREQSSVSSLNNISNTSLSAQNSSENHTPPARRNSSSSSCSRCSNSVDRYETADSGWSSDGDPCNISMVSAVNQGKERKRCRSMSPNVLERSSASESALVRRSELTESPKSYKSIVNDVFDGQLRSTVKTFLYAFQLRISLNDWQIMRVVGMVVSKVIRLLPFQEPEDNFSNKGWFWWLSMWLWSLYGYIFRTSITLVDALNAFFSPDDLRDENMYSCEKCAKQKFVLAFGEENHFFENHGFLNSIISLFRLRNGVKMCKITRLPEVLCIHLKRFRHDSTYSTKVSTTVSFPLYDLDLSPFLSSSCHAKDELALYDLCAFVTHHGSSAESGHYVAYCKNELDNNWYEFDDTVVTKLEPADVLTKEAYVLFYQKKSTERMETIKNNVRLLSGKEGKVSWILNLYGNSTSLQLYLYKFGLPHYYISRDWLNRLSTFSNPGPITNYDFLCRHGQILPRKASDLVEHYVIVESDTWEYLFKEFGGGPVCTKLHYCSQCQSAYQRLQCKRTYEIKTFKAIESRTREAASVFPALTYSYYLHPNAVSKSWLSKWRSFVDGESLVPPGPIDNRPLLTRSSNDSSIYFSKSASYAELPRELWLFFHSIYGGGPEVQFFYEI</sequence>
<dbReference type="InterPro" id="IPR001394">
    <property type="entry name" value="Peptidase_C19_UCH"/>
</dbReference>
<dbReference type="OrthoDB" id="21192at2759"/>
<feature type="region of interest" description="Disordered" evidence="3">
    <location>
        <begin position="269"/>
        <end position="315"/>
    </location>
</feature>
<dbReference type="PROSITE" id="PS00972">
    <property type="entry name" value="USP_1"/>
    <property type="match status" value="1"/>
</dbReference>
<dbReference type="PANTHER" id="PTHR21646:SF86">
    <property type="entry name" value="UBIQUITIN CARBOXYL-TERMINAL HYDROLASE"/>
    <property type="match status" value="1"/>
</dbReference>
<dbReference type="WBParaSite" id="EVEC_0000798101-mRNA-1">
    <property type="protein sequence ID" value="EVEC_0000798101-mRNA-1"/>
    <property type="gene ID" value="EVEC_0000798101"/>
</dbReference>
<keyword evidence="2" id="KW-0788">Thiol protease</keyword>
<gene>
    <name evidence="6" type="ORF">EVEC_LOCUS7465</name>
</gene>
<dbReference type="PROSITE" id="PS51283">
    <property type="entry name" value="DUSP"/>
    <property type="match status" value="2"/>
</dbReference>
<dbReference type="Pfam" id="PF00443">
    <property type="entry name" value="UCH"/>
    <property type="match status" value="1"/>
</dbReference>
<feature type="compositionally biased region" description="Low complexity" evidence="3">
    <location>
        <begin position="303"/>
        <end position="315"/>
    </location>
</feature>
<dbReference type="STRING" id="51028.A0A0N4VBR3"/>
<dbReference type="InterPro" id="IPR050185">
    <property type="entry name" value="Ub_carboxyl-term_hydrolase"/>
</dbReference>
<dbReference type="InterPro" id="IPR028889">
    <property type="entry name" value="USP"/>
</dbReference>
<evidence type="ECO:0000259" key="5">
    <source>
        <dbReference type="PROSITE" id="PS51283"/>
    </source>
</evidence>
<keyword evidence="2" id="KW-0378">Hydrolase</keyword>
<protein>
    <recommendedName>
        <fullName evidence="2">Ubiquitin carboxyl-terminal hydrolase</fullName>
        <ecNumber evidence="2">3.4.19.12</ecNumber>
    </recommendedName>
</protein>
<evidence type="ECO:0000256" key="3">
    <source>
        <dbReference type="SAM" id="MobiDB-lite"/>
    </source>
</evidence>
<dbReference type="Proteomes" id="UP000274131">
    <property type="component" value="Unassembled WGS sequence"/>
</dbReference>
<proteinExistence type="inferred from homology"/>
<dbReference type="SUPFAM" id="SSF143791">
    <property type="entry name" value="DUSP-like"/>
    <property type="match status" value="2"/>
</dbReference>
<reference evidence="6 7" key="2">
    <citation type="submission" date="2018-10" db="EMBL/GenBank/DDBJ databases">
        <authorList>
            <consortium name="Pathogen Informatics"/>
        </authorList>
    </citation>
    <scope>NUCLEOTIDE SEQUENCE [LARGE SCALE GENOMIC DNA]</scope>
</reference>
<feature type="compositionally biased region" description="Low complexity" evidence="3">
    <location>
        <begin position="276"/>
        <end position="290"/>
    </location>
</feature>
<organism evidence="8">
    <name type="scientific">Enterobius vermicularis</name>
    <name type="common">Human pinworm</name>
    <dbReference type="NCBI Taxonomy" id="51028"/>
    <lineage>
        <taxon>Eukaryota</taxon>
        <taxon>Metazoa</taxon>
        <taxon>Ecdysozoa</taxon>
        <taxon>Nematoda</taxon>
        <taxon>Chromadorea</taxon>
        <taxon>Rhabditida</taxon>
        <taxon>Spirurina</taxon>
        <taxon>Oxyuridomorpha</taxon>
        <taxon>Oxyuroidea</taxon>
        <taxon>Oxyuridae</taxon>
        <taxon>Enterobius</taxon>
    </lineage>
</organism>
<dbReference type="InterPro" id="IPR006615">
    <property type="entry name" value="Pept_C19_DUSP"/>
</dbReference>
<dbReference type="SUPFAM" id="SSF54001">
    <property type="entry name" value="Cysteine proteinases"/>
    <property type="match status" value="1"/>
</dbReference>
<dbReference type="InterPro" id="IPR035927">
    <property type="entry name" value="DUSP-like_sf"/>
</dbReference>
<evidence type="ECO:0000256" key="2">
    <source>
        <dbReference type="RuleBase" id="RU366025"/>
    </source>
</evidence>
<comment type="similarity">
    <text evidence="2">Belongs to the peptidase C19 family.</text>
</comment>
<dbReference type="Gene3D" id="3.30.2230.10">
    <property type="entry name" value="DUSP-like"/>
    <property type="match status" value="2"/>
</dbReference>
<dbReference type="GO" id="GO:0004843">
    <property type="term" value="F:cysteine-type deubiquitinase activity"/>
    <property type="evidence" value="ECO:0007669"/>
    <property type="project" value="UniProtKB-UniRule"/>
</dbReference>
<feature type="region of interest" description="Disordered" evidence="3">
    <location>
        <begin position="346"/>
        <end position="366"/>
    </location>
</feature>
<dbReference type="EC" id="3.4.19.12" evidence="2"/>
<dbReference type="InterPro" id="IPR038765">
    <property type="entry name" value="Papain-like_cys_pep_sf"/>
</dbReference>
<dbReference type="GO" id="GO:0016579">
    <property type="term" value="P:protein deubiquitination"/>
    <property type="evidence" value="ECO:0007669"/>
    <property type="project" value="InterPro"/>
</dbReference>
<reference evidence="8" key="1">
    <citation type="submission" date="2017-02" db="UniProtKB">
        <authorList>
            <consortium name="WormBaseParasite"/>
        </authorList>
    </citation>
    <scope>IDENTIFICATION</scope>
</reference>
<dbReference type="PROSITE" id="PS00973">
    <property type="entry name" value="USP_2"/>
    <property type="match status" value="1"/>
</dbReference>
<keyword evidence="7" id="KW-1185">Reference proteome</keyword>
<comment type="catalytic activity">
    <reaction evidence="1 2">
        <text>Thiol-dependent hydrolysis of ester, thioester, amide, peptide and isopeptide bonds formed by the C-terminal Gly of ubiquitin (a 76-residue protein attached to proteins as an intracellular targeting signal).</text>
        <dbReference type="EC" id="3.4.19.12"/>
    </reaction>
</comment>
<dbReference type="SMART" id="SM00695">
    <property type="entry name" value="DUSP"/>
    <property type="match status" value="2"/>
</dbReference>
<dbReference type="GO" id="GO:0006508">
    <property type="term" value="P:proteolysis"/>
    <property type="evidence" value="ECO:0007669"/>
    <property type="project" value="UniProtKB-KW"/>
</dbReference>
<evidence type="ECO:0000313" key="8">
    <source>
        <dbReference type="WBParaSite" id="EVEC_0000798101-mRNA-1"/>
    </source>
</evidence>
<feature type="domain" description="USP" evidence="4">
    <location>
        <begin position="142"/>
        <end position="645"/>
    </location>
</feature>
<dbReference type="PROSITE" id="PS50235">
    <property type="entry name" value="USP_3"/>
    <property type="match status" value="1"/>
</dbReference>
<dbReference type="AlphaFoldDB" id="A0A0N4VBR3"/>
<accession>A0A0N4VBR3</accession>
<evidence type="ECO:0000259" key="4">
    <source>
        <dbReference type="PROSITE" id="PS50235"/>
    </source>
</evidence>
<name>A0A0N4VBR3_ENTVE</name>
<evidence type="ECO:0000256" key="1">
    <source>
        <dbReference type="ARBA" id="ARBA00000707"/>
    </source>
</evidence>
<keyword evidence="2" id="KW-0833">Ubl conjugation pathway</keyword>
<dbReference type="InterPro" id="IPR018200">
    <property type="entry name" value="USP_CS"/>
</dbReference>
<keyword evidence="2" id="KW-0645">Protease</keyword>
<evidence type="ECO:0000313" key="6">
    <source>
        <dbReference type="EMBL" id="VDD92714.1"/>
    </source>
</evidence>
<dbReference type="Pfam" id="PF06337">
    <property type="entry name" value="DUSP"/>
    <property type="match status" value="2"/>
</dbReference>
<feature type="domain" description="DUSP" evidence="5">
    <location>
        <begin position="784"/>
        <end position="884"/>
    </location>
</feature>
<feature type="compositionally biased region" description="Polar residues" evidence="3">
    <location>
        <begin position="355"/>
        <end position="366"/>
    </location>
</feature>
<evidence type="ECO:0000313" key="7">
    <source>
        <dbReference type="Proteomes" id="UP000274131"/>
    </source>
</evidence>
<dbReference type="EMBL" id="UXUI01008934">
    <property type="protein sequence ID" value="VDD92714.1"/>
    <property type="molecule type" value="Genomic_DNA"/>
</dbReference>
<dbReference type="PANTHER" id="PTHR21646">
    <property type="entry name" value="UBIQUITIN CARBOXYL-TERMINAL HYDROLASE"/>
    <property type="match status" value="1"/>
</dbReference>
<dbReference type="Gene3D" id="3.90.70.10">
    <property type="entry name" value="Cysteine proteinases"/>
    <property type="match status" value="2"/>
</dbReference>